<dbReference type="EMBL" id="CP066167">
    <property type="protein sequence ID" value="QQD16705.1"/>
    <property type="molecule type" value="Genomic_DNA"/>
</dbReference>
<reference evidence="1 2" key="1">
    <citation type="submission" date="2020-12" db="EMBL/GenBank/DDBJ databases">
        <authorList>
            <person name="Shan Y."/>
        </authorList>
    </citation>
    <scope>NUCLEOTIDE SEQUENCE [LARGE SCALE GENOMIC DNA]</scope>
    <source>
        <strain evidence="2">csc3.9</strain>
    </source>
</reference>
<protein>
    <submittedName>
        <fullName evidence="1">Uncharacterized protein</fullName>
    </submittedName>
</protein>
<accession>A0A7T4QXP4</accession>
<dbReference type="GO" id="GO:0003677">
    <property type="term" value="F:DNA binding"/>
    <property type="evidence" value="ECO:0007669"/>
    <property type="project" value="InterPro"/>
</dbReference>
<dbReference type="AlphaFoldDB" id="A0A7T4QXP4"/>
<gene>
    <name evidence="1" type="ORF">I6N98_09870</name>
</gene>
<evidence type="ECO:0000313" key="2">
    <source>
        <dbReference type="Proteomes" id="UP000596063"/>
    </source>
</evidence>
<organism evidence="1 2">
    <name type="scientific">Spongiibacter nanhainus</name>
    <dbReference type="NCBI Taxonomy" id="2794344"/>
    <lineage>
        <taxon>Bacteria</taxon>
        <taxon>Pseudomonadati</taxon>
        <taxon>Pseudomonadota</taxon>
        <taxon>Gammaproteobacteria</taxon>
        <taxon>Cellvibrionales</taxon>
        <taxon>Spongiibacteraceae</taxon>
        <taxon>Spongiibacter</taxon>
    </lineage>
</organism>
<keyword evidence="2" id="KW-1185">Reference proteome</keyword>
<dbReference type="InterPro" id="IPR011010">
    <property type="entry name" value="DNA_brk_join_enz"/>
</dbReference>
<proteinExistence type="predicted"/>
<name>A0A7T4QXP4_9GAMM</name>
<dbReference type="SUPFAM" id="SSF56349">
    <property type="entry name" value="DNA breaking-rejoining enzymes"/>
    <property type="match status" value="1"/>
</dbReference>
<dbReference type="KEGG" id="snan:I6N98_09870"/>
<evidence type="ECO:0000313" key="1">
    <source>
        <dbReference type="EMBL" id="QQD16705.1"/>
    </source>
</evidence>
<sequence>MIFSDLNCFVDVSCFRACPFYNQAVKQVAPAEIVAALDWIEMMDGVAARKDAVHRLQIAAEQAVESGWVRDESQLLPRQLETMTDVAYLLSRFERGERAAILFALCEGMSLGEVVHLKRRDLVNHHLSPEAAQVANRITPHLHSEWLFWRSKGGLPFPLSNLEQRWQEKMPMSWSMFCRTHAQRSAKRYSSLAS</sequence>
<dbReference type="Proteomes" id="UP000596063">
    <property type="component" value="Chromosome"/>
</dbReference>
<dbReference type="RefSeq" id="WP_198568207.1">
    <property type="nucleotide sequence ID" value="NZ_CP066167.1"/>
</dbReference>